<dbReference type="EnsemblMetazoa" id="CapteT221060">
    <property type="protein sequence ID" value="CapteP221060"/>
    <property type="gene ID" value="CapteG221060"/>
</dbReference>
<dbReference type="Pfam" id="PF24066">
    <property type="entry name" value="Hisat_C"/>
    <property type="match status" value="1"/>
</dbReference>
<dbReference type="InterPro" id="IPR056483">
    <property type="entry name" value="Hisat_C"/>
</dbReference>
<feature type="domain" description="N-acetyltransferase" evidence="1">
    <location>
        <begin position="1"/>
        <end position="140"/>
    </location>
</feature>
<dbReference type="PROSITE" id="PS51186">
    <property type="entry name" value="GNAT"/>
    <property type="match status" value="1"/>
</dbReference>
<reference evidence="3" key="3">
    <citation type="submission" date="2015-06" db="UniProtKB">
        <authorList>
            <consortium name="EnsemblMetazoa"/>
        </authorList>
    </citation>
    <scope>IDENTIFICATION</scope>
</reference>
<evidence type="ECO:0000313" key="2">
    <source>
        <dbReference type="EMBL" id="ELT87049.1"/>
    </source>
</evidence>
<evidence type="ECO:0000313" key="3">
    <source>
        <dbReference type="EnsemblMetazoa" id="CapteP221060"/>
    </source>
</evidence>
<dbReference type="Pfam" id="PF00583">
    <property type="entry name" value="Acetyltransf_1"/>
    <property type="match status" value="1"/>
</dbReference>
<dbReference type="InterPro" id="IPR016181">
    <property type="entry name" value="Acyl_CoA_acyltransferase"/>
</dbReference>
<proteinExistence type="predicted"/>
<organism evidence="2">
    <name type="scientific">Capitella teleta</name>
    <name type="common">Polychaete worm</name>
    <dbReference type="NCBI Taxonomy" id="283909"/>
    <lineage>
        <taxon>Eukaryota</taxon>
        <taxon>Metazoa</taxon>
        <taxon>Spiralia</taxon>
        <taxon>Lophotrochozoa</taxon>
        <taxon>Annelida</taxon>
        <taxon>Polychaeta</taxon>
        <taxon>Sedentaria</taxon>
        <taxon>Scolecida</taxon>
        <taxon>Capitellidae</taxon>
        <taxon>Capitella</taxon>
    </lineage>
</organism>
<dbReference type="HOGENOM" id="CLU_750610_0_0_1"/>
<evidence type="ECO:0000259" key="1">
    <source>
        <dbReference type="PROSITE" id="PS51186"/>
    </source>
</evidence>
<evidence type="ECO:0000313" key="4">
    <source>
        <dbReference type="Proteomes" id="UP000014760"/>
    </source>
</evidence>
<protein>
    <recommendedName>
        <fullName evidence="1">N-acetyltransferase domain-containing protein</fullName>
    </recommendedName>
</protein>
<sequence>MIFRRATLNDFAEISSIGDVYGGLDYFPMLFEKYVLDPSHYAFVGEVNGRIVAFKYYHVVDDGGSIVGGGLRTHPEFRGQGVARNLGEYCAHFIMQDRPNVFDNYLITAFDTEFQRKELERNPENITLLSRRALLSLRIPAQTLKSCLATINNANPTTVERPGLASLLDETIHSPSTKLFPDQYMVVSWEPYGIMESNLREIYSEHSIVWSREAPLSKPSMLSVRTAYPCQIGVAIDVDIYGIDNDGCASHVRDALRYLLDRYPDHEGEIAVQIFTPLDVNVDLLNMPWKPGPMADHKTYILLKKNISNTGRHPAGIQQEELHRRNLHQSGCIGAIVLGVNSRTSVDKRRFVATDLFTSNYVSDTTQDA</sequence>
<name>R7T7S4_CAPTE</name>
<dbReference type="InterPro" id="IPR000182">
    <property type="entry name" value="GNAT_dom"/>
</dbReference>
<dbReference type="PANTHER" id="PTHR47403">
    <property type="entry name" value="LOC100145250 PROTEIN"/>
    <property type="match status" value="1"/>
</dbReference>
<dbReference type="EMBL" id="AMQN01016087">
    <property type="status" value="NOT_ANNOTATED_CDS"/>
    <property type="molecule type" value="Genomic_DNA"/>
</dbReference>
<keyword evidence="4" id="KW-1185">Reference proteome</keyword>
<dbReference type="SUPFAM" id="SSF55729">
    <property type="entry name" value="Acyl-CoA N-acyltransferases (Nat)"/>
    <property type="match status" value="1"/>
</dbReference>
<dbReference type="OrthoDB" id="6086192at2759"/>
<dbReference type="AlphaFoldDB" id="R7T7S4"/>
<reference evidence="4" key="1">
    <citation type="submission" date="2012-12" db="EMBL/GenBank/DDBJ databases">
        <authorList>
            <person name="Hellsten U."/>
            <person name="Grimwood J."/>
            <person name="Chapman J.A."/>
            <person name="Shapiro H."/>
            <person name="Aerts A."/>
            <person name="Otillar R.P."/>
            <person name="Terry A.Y."/>
            <person name="Boore J.L."/>
            <person name="Simakov O."/>
            <person name="Marletaz F."/>
            <person name="Cho S.-J."/>
            <person name="Edsinger-Gonzales E."/>
            <person name="Havlak P."/>
            <person name="Kuo D.-H."/>
            <person name="Larsson T."/>
            <person name="Lv J."/>
            <person name="Arendt D."/>
            <person name="Savage R."/>
            <person name="Osoegawa K."/>
            <person name="de Jong P."/>
            <person name="Lindberg D.R."/>
            <person name="Seaver E.C."/>
            <person name="Weisblat D.A."/>
            <person name="Putnam N.H."/>
            <person name="Grigoriev I.V."/>
            <person name="Rokhsar D.S."/>
        </authorList>
    </citation>
    <scope>NUCLEOTIDE SEQUENCE</scope>
    <source>
        <strain evidence="4">I ESC-2004</strain>
    </source>
</reference>
<dbReference type="EMBL" id="KB312526">
    <property type="protein sequence ID" value="ELT87049.1"/>
    <property type="molecule type" value="Genomic_DNA"/>
</dbReference>
<dbReference type="GO" id="GO:0016747">
    <property type="term" value="F:acyltransferase activity, transferring groups other than amino-acyl groups"/>
    <property type="evidence" value="ECO:0007669"/>
    <property type="project" value="InterPro"/>
</dbReference>
<accession>R7T7S4</accession>
<reference evidence="2 4" key="2">
    <citation type="journal article" date="2013" name="Nature">
        <title>Insights into bilaterian evolution from three spiralian genomes.</title>
        <authorList>
            <person name="Simakov O."/>
            <person name="Marletaz F."/>
            <person name="Cho S.J."/>
            <person name="Edsinger-Gonzales E."/>
            <person name="Havlak P."/>
            <person name="Hellsten U."/>
            <person name="Kuo D.H."/>
            <person name="Larsson T."/>
            <person name="Lv J."/>
            <person name="Arendt D."/>
            <person name="Savage R."/>
            <person name="Osoegawa K."/>
            <person name="de Jong P."/>
            <person name="Grimwood J."/>
            <person name="Chapman J.A."/>
            <person name="Shapiro H."/>
            <person name="Aerts A."/>
            <person name="Otillar R.P."/>
            <person name="Terry A.Y."/>
            <person name="Boore J.L."/>
            <person name="Grigoriev I.V."/>
            <person name="Lindberg D.R."/>
            <person name="Seaver E.C."/>
            <person name="Weisblat D.A."/>
            <person name="Putnam N.H."/>
            <person name="Rokhsar D.S."/>
        </authorList>
    </citation>
    <scope>NUCLEOTIDE SEQUENCE</scope>
    <source>
        <strain evidence="2 4">I ESC-2004</strain>
    </source>
</reference>
<dbReference type="Gene3D" id="3.40.630.30">
    <property type="match status" value="1"/>
</dbReference>
<dbReference type="CDD" id="cd04301">
    <property type="entry name" value="NAT_SF"/>
    <property type="match status" value="1"/>
</dbReference>
<dbReference type="OMA" id="PYPVPFN"/>
<dbReference type="PANTHER" id="PTHR47403:SF6">
    <property type="entry name" value="N-ACETYLTRANSFERASE DOMAIN-CONTAINING PROTEIN"/>
    <property type="match status" value="1"/>
</dbReference>
<gene>
    <name evidence="2" type="ORF">CAPTEDRAFT_221060</name>
</gene>
<dbReference type="Proteomes" id="UP000014760">
    <property type="component" value="Unassembled WGS sequence"/>
</dbReference>